<comment type="caution">
    <text evidence="1">The sequence shown here is derived from an EMBL/GenBank/DDBJ whole genome shotgun (WGS) entry which is preliminary data.</text>
</comment>
<keyword evidence="2" id="KW-1185">Reference proteome</keyword>
<reference evidence="1 2" key="1">
    <citation type="submission" date="2022-04" db="EMBL/GenBank/DDBJ databases">
        <title>Positive selection, recombination, and allopatry shape intraspecific diversity of widespread and dominant cyanobacteria.</title>
        <authorList>
            <person name="Wei J."/>
            <person name="Shu W."/>
            <person name="Hu C."/>
        </authorList>
    </citation>
    <scope>NUCLEOTIDE SEQUENCE [LARGE SCALE GENOMIC DNA]</scope>
    <source>
        <strain evidence="1 2">AS-A4</strain>
    </source>
</reference>
<sequence length="174" mass="19981">MSKEYQFPQPKYKAGQHIQTSWRTDDTREMVVEQGVIIALTYTDYSSDRHHYDPGFTYHVQFYNSRVFADAVPENDIELIGESPMTQPNQISITIPESVPTPKFSLFEEACYGKHKGIITGMAYENPLESLRHNSAPGWRYDLSYSFQKTPMEAVNTSEDDTLIYEDSLSRCAC</sequence>
<dbReference type="RefSeq" id="WP_190450585.1">
    <property type="nucleotide sequence ID" value="NZ_JAMPLM010000002.1"/>
</dbReference>
<dbReference type="EMBL" id="JAMPLM010000002">
    <property type="protein sequence ID" value="MEP1057623.1"/>
    <property type="molecule type" value="Genomic_DNA"/>
</dbReference>
<organism evidence="1 2">
    <name type="scientific">Stenomitos frigidus AS-A4</name>
    <dbReference type="NCBI Taxonomy" id="2933935"/>
    <lineage>
        <taxon>Bacteria</taxon>
        <taxon>Bacillati</taxon>
        <taxon>Cyanobacteriota</taxon>
        <taxon>Cyanophyceae</taxon>
        <taxon>Leptolyngbyales</taxon>
        <taxon>Leptolyngbyaceae</taxon>
        <taxon>Stenomitos</taxon>
    </lineage>
</organism>
<proteinExistence type="predicted"/>
<dbReference type="Proteomes" id="UP001476950">
    <property type="component" value="Unassembled WGS sequence"/>
</dbReference>
<accession>A0ABV0KEG4</accession>
<evidence type="ECO:0000313" key="1">
    <source>
        <dbReference type="EMBL" id="MEP1057623.1"/>
    </source>
</evidence>
<name>A0ABV0KEG4_9CYAN</name>
<gene>
    <name evidence="1" type="ORF">NDI38_04175</name>
</gene>
<protein>
    <submittedName>
        <fullName evidence="1">Uncharacterized protein</fullName>
    </submittedName>
</protein>
<evidence type="ECO:0000313" key="2">
    <source>
        <dbReference type="Proteomes" id="UP001476950"/>
    </source>
</evidence>